<comment type="caution">
    <text evidence="2">The sequence shown here is derived from an EMBL/GenBank/DDBJ whole genome shotgun (WGS) entry which is preliminary data.</text>
</comment>
<name>A0A8J2JLD2_9HEXA</name>
<protein>
    <submittedName>
        <fullName evidence="2">Uncharacterized protein</fullName>
    </submittedName>
</protein>
<dbReference type="EMBL" id="CAJVCH010077006">
    <property type="protein sequence ID" value="CAG7721147.1"/>
    <property type="molecule type" value="Genomic_DNA"/>
</dbReference>
<evidence type="ECO:0000313" key="3">
    <source>
        <dbReference type="Proteomes" id="UP000708208"/>
    </source>
</evidence>
<feature type="compositionally biased region" description="Polar residues" evidence="1">
    <location>
        <begin position="58"/>
        <end position="90"/>
    </location>
</feature>
<dbReference type="Proteomes" id="UP000708208">
    <property type="component" value="Unassembled WGS sequence"/>
</dbReference>
<keyword evidence="3" id="KW-1185">Reference proteome</keyword>
<feature type="compositionally biased region" description="Low complexity" evidence="1">
    <location>
        <begin position="33"/>
        <end position="57"/>
    </location>
</feature>
<accession>A0A8J2JLD2</accession>
<feature type="non-terminal residue" evidence="2">
    <location>
        <position position="1"/>
    </location>
</feature>
<feature type="region of interest" description="Disordered" evidence="1">
    <location>
        <begin position="1"/>
        <end position="90"/>
    </location>
</feature>
<dbReference type="AlphaFoldDB" id="A0A8J2JLD2"/>
<evidence type="ECO:0000313" key="2">
    <source>
        <dbReference type="EMBL" id="CAG7721147.1"/>
    </source>
</evidence>
<organism evidence="2 3">
    <name type="scientific">Allacma fusca</name>
    <dbReference type="NCBI Taxonomy" id="39272"/>
    <lineage>
        <taxon>Eukaryota</taxon>
        <taxon>Metazoa</taxon>
        <taxon>Ecdysozoa</taxon>
        <taxon>Arthropoda</taxon>
        <taxon>Hexapoda</taxon>
        <taxon>Collembola</taxon>
        <taxon>Symphypleona</taxon>
        <taxon>Sminthuridae</taxon>
        <taxon>Allacma</taxon>
    </lineage>
</organism>
<sequence length="90" mass="10672">MKTSMESRYYEKVGHVADPKQFPSLVHHPQSEQQMTFPYQQFQQQQHQQQQQQLQRQTRALNDRSTGQPFSNANHPESAFPSQYIQQNPK</sequence>
<proteinExistence type="predicted"/>
<evidence type="ECO:0000256" key="1">
    <source>
        <dbReference type="SAM" id="MobiDB-lite"/>
    </source>
</evidence>
<feature type="compositionally biased region" description="Basic and acidic residues" evidence="1">
    <location>
        <begin position="8"/>
        <end position="18"/>
    </location>
</feature>
<gene>
    <name evidence="2" type="ORF">AFUS01_LOCUS10384</name>
</gene>
<reference evidence="2" key="1">
    <citation type="submission" date="2021-06" db="EMBL/GenBank/DDBJ databases">
        <authorList>
            <person name="Hodson N. C."/>
            <person name="Mongue J. A."/>
            <person name="Jaron S. K."/>
        </authorList>
    </citation>
    <scope>NUCLEOTIDE SEQUENCE</scope>
</reference>